<accession>A0A250XHJ1</accession>
<feature type="transmembrane region" description="Helical" evidence="1">
    <location>
        <begin position="1093"/>
        <end position="1111"/>
    </location>
</feature>
<dbReference type="InterPro" id="IPR036188">
    <property type="entry name" value="FAD/NAD-bd_sf"/>
</dbReference>
<feature type="transmembrane region" description="Helical" evidence="1">
    <location>
        <begin position="952"/>
        <end position="975"/>
    </location>
</feature>
<dbReference type="Pfam" id="PF02353">
    <property type="entry name" value="CMAS"/>
    <property type="match status" value="1"/>
</dbReference>
<dbReference type="InterPro" id="IPR002937">
    <property type="entry name" value="Amino_oxidase"/>
</dbReference>
<dbReference type="Proteomes" id="UP000232323">
    <property type="component" value="Unassembled WGS sequence"/>
</dbReference>
<sequence length="1213" mass="134107">MTQNNFSYSSKDVAVIGSGISGLSAAWLLHRNGANVTLYEKETTCGGHTLTDTTSDFPVDLGFQVYNLTTYPNLVGFFEQLGVDTAPSDMSFALSMDDGQLEWGSDNLNSVFAQRKNMYNPSFLRMLYEVTRFGKEAPKVLEPTSQQQYKDMSLGDYLKEKKFSHSFIYNYVVPMCAAVWSVPNAQVLNFPVQMLIRFWVNHHLLDIFQRPLWRVVKGRSQEYVKRVISELRDVRTGRPVASIKRPSAKGGGKVIITTEQGEMDQFDAVVLATHSDISMRLLGEDISPDEKEVLSAIPYNDNDVYLHTDVTLMPRNRKTWSSWNLIGRSDAEDTSAVCVSYYVNRLQELPAGASDLFVTLNPLHPPAADKVIRRLSLAHPVFSFSSVSAQGRLAELQGHRGTFYAGAWCGYGFHEDGIKSAVAAVTSMGAKIPWEPRSTSPKSTWMEQLYMSLFDQYAKATFTSGFLRVILPSGHELLYGSKDSVVVPGAKGDEWRGRPVPCATLRVFNFDFFRKIILRHDTGLGEAYMERDFETDSIGGLMSVILANAEATEVHRGKMGFLNWVGDKLLWLAHLGRPNTIAGSRRNIEEHYDAGNAMYRLFLDESMMYSSAIHNEGETLYQAQMNKLDAIIKQADIKEGDHVLEIGCGWGGFAIRAAQTTGCRVTGLTISKEQLSEATARVKAAGLENKVTLLFCDYRDCPGAGTYDKVVSIEMIEAVGHEHLPPYFSVIGNMLKPGGKAVIQAISVPDERYEAYSRCSDFIREHIFPGGHLPSVGAMVEASRGTGLDLKGVTDIGPHYAITLRAWREAWEKRRDEILALGYSDRFWRKFRFYFVYCEAGFDYRYIHNFHLVWVKKEMEEGREALGGGHRGNTGAAAFLSEVRNEVPSDPITQVLLAVYFFLAGLLVKGHPFMWLLPVVSCVCGAAHFSLNRLSNRLLPFYRTLSPEKQAWWCADLAHLVFSSAVSTCSLMHVLSAPGALLPGRQAPPFSPSSLYSVSCALACASAGFFAFHLWVAVRYRLYSSSYKPIAHYTLLLLLFVVGAYRGVSLSLLSATLVGELSNVPFLAGKLLNLAGASGPSRVSSVVLGSEKVLLALTIVVHTVILVLVAASRSSFGRASYHCVALLGLGYCNITHWHRVHQIRTRQKAAEAIQGPTESASSRAVTSAGLPVELAWRTQQMTDVSSKGIATRLVQEAVGSSGVDGSSFKLHQA</sequence>
<feature type="transmembrane region" description="Helical" evidence="1">
    <location>
        <begin position="995"/>
        <end position="1018"/>
    </location>
</feature>
<name>A0A250XHJ1_9CHLO</name>
<evidence type="ECO:0000313" key="3">
    <source>
        <dbReference type="EMBL" id="GAX82389.1"/>
    </source>
</evidence>
<dbReference type="Gene3D" id="1.10.405.20">
    <property type="match status" value="1"/>
</dbReference>
<dbReference type="InterPro" id="IPR050723">
    <property type="entry name" value="CFA/CMAS"/>
</dbReference>
<dbReference type="FunFam" id="1.10.405.20:FF:000001">
    <property type="entry name" value="Amine oxidase"/>
    <property type="match status" value="1"/>
</dbReference>
<dbReference type="SUPFAM" id="SSF53335">
    <property type="entry name" value="S-adenosyl-L-methionine-dependent methyltransferases"/>
    <property type="match status" value="1"/>
</dbReference>
<proteinExistence type="predicted"/>
<dbReference type="SUPFAM" id="SSF51905">
    <property type="entry name" value="FAD/NAD(P)-binding domain"/>
    <property type="match status" value="1"/>
</dbReference>
<dbReference type="GO" id="GO:0016491">
    <property type="term" value="F:oxidoreductase activity"/>
    <property type="evidence" value="ECO:0007669"/>
    <property type="project" value="InterPro"/>
</dbReference>
<evidence type="ECO:0000313" key="4">
    <source>
        <dbReference type="Proteomes" id="UP000232323"/>
    </source>
</evidence>
<feature type="transmembrane region" description="Helical" evidence="1">
    <location>
        <begin position="913"/>
        <end position="931"/>
    </location>
</feature>
<reference evidence="3 4" key="1">
    <citation type="submission" date="2017-08" db="EMBL/GenBank/DDBJ databases">
        <title>Acidophilic green algal genome provides insights into adaptation to an acidic environment.</title>
        <authorList>
            <person name="Hirooka S."/>
            <person name="Hirose Y."/>
            <person name="Kanesaki Y."/>
            <person name="Higuchi S."/>
            <person name="Fujiwara T."/>
            <person name="Onuma R."/>
            <person name="Era A."/>
            <person name="Ohbayashi R."/>
            <person name="Uzuka A."/>
            <person name="Nozaki H."/>
            <person name="Yoshikawa H."/>
            <person name="Miyagishima S.Y."/>
        </authorList>
    </citation>
    <scope>NUCLEOTIDE SEQUENCE [LARGE SCALE GENOMIC DNA]</scope>
    <source>
        <strain evidence="3 4">NIES-2499</strain>
    </source>
</reference>
<dbReference type="EMBL" id="BEGY01000080">
    <property type="protein sequence ID" value="GAX82389.1"/>
    <property type="molecule type" value="Genomic_DNA"/>
</dbReference>
<keyword evidence="1" id="KW-0812">Transmembrane</keyword>
<evidence type="ECO:0000259" key="2">
    <source>
        <dbReference type="Pfam" id="PF01593"/>
    </source>
</evidence>
<dbReference type="AlphaFoldDB" id="A0A250XHJ1"/>
<keyword evidence="4" id="KW-1185">Reference proteome</keyword>
<protein>
    <recommendedName>
        <fullName evidence="2">Amine oxidase domain-containing protein</fullName>
    </recommendedName>
</protein>
<feature type="domain" description="Amine oxidase" evidence="2">
    <location>
        <begin position="20"/>
        <end position="292"/>
    </location>
</feature>
<keyword evidence="1" id="KW-0472">Membrane</keyword>
<dbReference type="CDD" id="cd02440">
    <property type="entry name" value="AdoMet_MTases"/>
    <property type="match status" value="1"/>
</dbReference>
<keyword evidence="1" id="KW-1133">Transmembrane helix</keyword>
<dbReference type="Gene3D" id="3.30.70.1990">
    <property type="match status" value="1"/>
</dbReference>
<dbReference type="PANTHER" id="PTHR43667:SF2">
    <property type="entry name" value="FATTY ACID C-METHYL TRANSFERASE"/>
    <property type="match status" value="1"/>
</dbReference>
<dbReference type="Pfam" id="PF01593">
    <property type="entry name" value="Amino_oxidase"/>
    <property type="match status" value="1"/>
</dbReference>
<dbReference type="PANTHER" id="PTHR43667">
    <property type="entry name" value="CYCLOPROPANE-FATTY-ACYL-PHOSPHOLIPID SYNTHASE"/>
    <property type="match status" value="1"/>
</dbReference>
<comment type="caution">
    <text evidence="3">The sequence shown here is derived from an EMBL/GenBank/DDBJ whole genome shotgun (WGS) entry which is preliminary data.</text>
</comment>
<gene>
    <name evidence="3" type="ORF">CEUSTIGMA_g9817.t1</name>
</gene>
<dbReference type="Gene3D" id="3.40.50.150">
    <property type="entry name" value="Vaccinia Virus protein VP39"/>
    <property type="match status" value="1"/>
</dbReference>
<dbReference type="InterPro" id="IPR029063">
    <property type="entry name" value="SAM-dependent_MTases_sf"/>
</dbReference>
<dbReference type="Gene3D" id="3.50.50.60">
    <property type="entry name" value="FAD/NAD(P)-binding domain"/>
    <property type="match status" value="1"/>
</dbReference>
<feature type="transmembrane region" description="Helical" evidence="1">
    <location>
        <begin position="1030"/>
        <end position="1048"/>
    </location>
</feature>
<evidence type="ECO:0000256" key="1">
    <source>
        <dbReference type="SAM" id="Phobius"/>
    </source>
</evidence>
<dbReference type="STRING" id="1157962.A0A250XHJ1"/>
<dbReference type="OrthoDB" id="5977668at2759"/>
<organism evidence="3 4">
    <name type="scientific">Chlamydomonas eustigma</name>
    <dbReference type="NCBI Taxonomy" id="1157962"/>
    <lineage>
        <taxon>Eukaryota</taxon>
        <taxon>Viridiplantae</taxon>
        <taxon>Chlorophyta</taxon>
        <taxon>core chlorophytes</taxon>
        <taxon>Chlorophyceae</taxon>
        <taxon>CS clade</taxon>
        <taxon>Chlamydomonadales</taxon>
        <taxon>Chlamydomonadaceae</taxon>
        <taxon>Chlamydomonas</taxon>
    </lineage>
</organism>